<reference evidence="3 4" key="1">
    <citation type="submission" date="2021-07" db="EMBL/GenBank/DDBJ databases">
        <title>Stakelama flava sp. nov., a novel endophytic bacterium isolated from branch of Kandelia candel.</title>
        <authorList>
            <person name="Tuo L."/>
        </authorList>
    </citation>
    <scope>NUCLEOTIDE SEQUENCE [LARGE SCALE GENOMIC DNA]</scope>
    <source>
        <strain evidence="3 4">CBK3Z-3</strain>
    </source>
</reference>
<feature type="chain" id="PRO_5045836730" evidence="2">
    <location>
        <begin position="19"/>
        <end position="137"/>
    </location>
</feature>
<proteinExistence type="predicted"/>
<gene>
    <name evidence="3" type="ORF">KY084_06955</name>
</gene>
<protein>
    <submittedName>
        <fullName evidence="3">DUF3035 domain-containing protein</fullName>
    </submittedName>
</protein>
<evidence type="ECO:0000313" key="4">
    <source>
        <dbReference type="Proteomes" id="UP001197214"/>
    </source>
</evidence>
<feature type="signal peptide" evidence="2">
    <location>
        <begin position="1"/>
        <end position="18"/>
    </location>
</feature>
<feature type="region of interest" description="Disordered" evidence="1">
    <location>
        <begin position="74"/>
        <end position="137"/>
    </location>
</feature>
<dbReference type="PROSITE" id="PS51257">
    <property type="entry name" value="PROKAR_LIPOPROTEIN"/>
    <property type="match status" value="1"/>
</dbReference>
<dbReference type="EMBL" id="JAHWZX010000005">
    <property type="protein sequence ID" value="MBW4330614.1"/>
    <property type="molecule type" value="Genomic_DNA"/>
</dbReference>
<feature type="compositionally biased region" description="Basic and acidic residues" evidence="1">
    <location>
        <begin position="106"/>
        <end position="116"/>
    </location>
</feature>
<sequence length="137" mass="13961">MRKSLVTAAGLGALVLLSACGRSTLLHKGPDEFSVARQPPLVIPPDYSLTPPQPGVARANEDPASQQALEAMFGGPAKRSAVESEALNAAGNDTSDPGVRSAAGDTETRVVDKGSTTRDIVAAPAGDGQDARVTTPQ</sequence>
<comment type="caution">
    <text evidence="3">The sequence shown here is derived from an EMBL/GenBank/DDBJ whole genome shotgun (WGS) entry which is preliminary data.</text>
</comment>
<evidence type="ECO:0000256" key="2">
    <source>
        <dbReference type="SAM" id="SignalP"/>
    </source>
</evidence>
<dbReference type="RefSeq" id="WP_219237735.1">
    <property type="nucleotide sequence ID" value="NZ_JAHWZX010000005.1"/>
</dbReference>
<name>A0ABS6XK84_9SPHN</name>
<evidence type="ECO:0000313" key="3">
    <source>
        <dbReference type="EMBL" id="MBW4330614.1"/>
    </source>
</evidence>
<organism evidence="3 4">
    <name type="scientific">Stakelama flava</name>
    <dbReference type="NCBI Taxonomy" id="2860338"/>
    <lineage>
        <taxon>Bacteria</taxon>
        <taxon>Pseudomonadati</taxon>
        <taxon>Pseudomonadota</taxon>
        <taxon>Alphaproteobacteria</taxon>
        <taxon>Sphingomonadales</taxon>
        <taxon>Sphingomonadaceae</taxon>
        <taxon>Stakelama</taxon>
    </lineage>
</organism>
<dbReference type="Pfam" id="PF11233">
    <property type="entry name" value="DUF3035"/>
    <property type="match status" value="1"/>
</dbReference>
<dbReference type="Proteomes" id="UP001197214">
    <property type="component" value="Unassembled WGS sequence"/>
</dbReference>
<evidence type="ECO:0000256" key="1">
    <source>
        <dbReference type="SAM" id="MobiDB-lite"/>
    </source>
</evidence>
<dbReference type="InterPro" id="IPR021395">
    <property type="entry name" value="DUF3035"/>
</dbReference>
<keyword evidence="4" id="KW-1185">Reference proteome</keyword>
<keyword evidence="2" id="KW-0732">Signal</keyword>
<accession>A0ABS6XK84</accession>